<evidence type="ECO:0000313" key="4">
    <source>
        <dbReference type="EMBL" id="QBZ61275.1"/>
    </source>
</evidence>
<dbReference type="AlphaFoldDB" id="A0A4P7NH16"/>
<name>A0A4P7NH16_PYROR</name>
<dbReference type="GO" id="GO:1905786">
    <property type="term" value="P:positive regulation of anaphase-promoting complex-dependent catabolic process"/>
    <property type="evidence" value="ECO:0007669"/>
    <property type="project" value="TreeGrafter"/>
</dbReference>
<dbReference type="EMBL" id="CP034207">
    <property type="protein sequence ID" value="QBZ61275.1"/>
    <property type="molecule type" value="Genomic_DNA"/>
</dbReference>
<feature type="compositionally biased region" description="Polar residues" evidence="3">
    <location>
        <begin position="173"/>
        <end position="184"/>
    </location>
</feature>
<keyword evidence="2" id="KW-0677">Repeat</keyword>
<proteinExistence type="predicted"/>
<feature type="compositionally biased region" description="Polar residues" evidence="3">
    <location>
        <begin position="148"/>
        <end position="161"/>
    </location>
</feature>
<evidence type="ECO:0000256" key="3">
    <source>
        <dbReference type="SAM" id="MobiDB-lite"/>
    </source>
</evidence>
<dbReference type="GO" id="GO:0031145">
    <property type="term" value="P:anaphase-promoting complex-dependent catabolic process"/>
    <property type="evidence" value="ECO:0007669"/>
    <property type="project" value="TreeGrafter"/>
</dbReference>
<dbReference type="InterPro" id="IPR001680">
    <property type="entry name" value="WD40_rpt"/>
</dbReference>
<feature type="compositionally biased region" description="Low complexity" evidence="3">
    <location>
        <begin position="71"/>
        <end position="80"/>
    </location>
</feature>
<dbReference type="InterPro" id="IPR036322">
    <property type="entry name" value="WD40_repeat_dom_sf"/>
</dbReference>
<dbReference type="GO" id="GO:1990757">
    <property type="term" value="F:ubiquitin ligase activator activity"/>
    <property type="evidence" value="ECO:0007669"/>
    <property type="project" value="TreeGrafter"/>
</dbReference>
<dbReference type="PANTHER" id="PTHR19918">
    <property type="entry name" value="CELL DIVISION CYCLE 20 CDC20 FIZZY -RELATED"/>
    <property type="match status" value="1"/>
</dbReference>
<feature type="region of interest" description="Disordered" evidence="3">
    <location>
        <begin position="1"/>
        <end position="20"/>
    </location>
</feature>
<dbReference type="PANTHER" id="PTHR19918:SF5">
    <property type="entry name" value="MEIOSIS-SPECIFIC APC_C ACTIVATOR PROTEIN AMA1"/>
    <property type="match status" value="1"/>
</dbReference>
<evidence type="ECO:0000313" key="5">
    <source>
        <dbReference type="Proteomes" id="UP000294847"/>
    </source>
</evidence>
<feature type="region of interest" description="Disordered" evidence="3">
    <location>
        <begin position="752"/>
        <end position="775"/>
    </location>
</feature>
<dbReference type="Gene3D" id="2.130.10.10">
    <property type="entry name" value="YVTN repeat-like/Quinoprotein amine dehydrogenase"/>
    <property type="match status" value="2"/>
</dbReference>
<evidence type="ECO:0008006" key="6">
    <source>
        <dbReference type="Google" id="ProtNLM"/>
    </source>
</evidence>
<dbReference type="SMART" id="SM00320">
    <property type="entry name" value="WD40"/>
    <property type="match status" value="3"/>
</dbReference>
<evidence type="ECO:0000256" key="2">
    <source>
        <dbReference type="ARBA" id="ARBA00022737"/>
    </source>
</evidence>
<feature type="compositionally biased region" description="Low complexity" evidence="3">
    <location>
        <begin position="115"/>
        <end position="125"/>
    </location>
</feature>
<feature type="region of interest" description="Disordered" evidence="3">
    <location>
        <begin position="71"/>
        <end position="125"/>
    </location>
</feature>
<organism evidence="4 5">
    <name type="scientific">Pyricularia oryzae</name>
    <name type="common">Rice blast fungus</name>
    <name type="synonym">Magnaporthe oryzae</name>
    <dbReference type="NCBI Taxonomy" id="318829"/>
    <lineage>
        <taxon>Eukaryota</taxon>
        <taxon>Fungi</taxon>
        <taxon>Dikarya</taxon>
        <taxon>Ascomycota</taxon>
        <taxon>Pezizomycotina</taxon>
        <taxon>Sordariomycetes</taxon>
        <taxon>Sordariomycetidae</taxon>
        <taxon>Magnaporthales</taxon>
        <taxon>Pyriculariaceae</taxon>
        <taxon>Pyricularia</taxon>
    </lineage>
</organism>
<feature type="region of interest" description="Disordered" evidence="3">
    <location>
        <begin position="148"/>
        <end position="184"/>
    </location>
</feature>
<feature type="compositionally biased region" description="Acidic residues" evidence="3">
    <location>
        <begin position="83"/>
        <end position="105"/>
    </location>
</feature>
<keyword evidence="1" id="KW-0853">WD repeat</keyword>
<feature type="region of interest" description="Disordered" evidence="3">
    <location>
        <begin position="29"/>
        <end position="48"/>
    </location>
</feature>
<dbReference type="SUPFAM" id="SSF50978">
    <property type="entry name" value="WD40 repeat-like"/>
    <property type="match status" value="1"/>
</dbReference>
<gene>
    <name evidence="4" type="ORF">PoMZ_08223</name>
</gene>
<dbReference type="Pfam" id="PF00400">
    <property type="entry name" value="WD40"/>
    <property type="match status" value="1"/>
</dbReference>
<dbReference type="GO" id="GO:0010997">
    <property type="term" value="F:anaphase-promoting complex binding"/>
    <property type="evidence" value="ECO:0007669"/>
    <property type="project" value="InterPro"/>
</dbReference>
<protein>
    <recommendedName>
        <fullName evidence="6">WD domain-containing protein</fullName>
    </recommendedName>
</protein>
<dbReference type="InterPro" id="IPR015943">
    <property type="entry name" value="WD40/YVTN_repeat-like_dom_sf"/>
</dbReference>
<dbReference type="GO" id="GO:0005680">
    <property type="term" value="C:anaphase-promoting complex"/>
    <property type="evidence" value="ECO:0007669"/>
    <property type="project" value="TreeGrafter"/>
</dbReference>
<evidence type="ECO:0000256" key="1">
    <source>
        <dbReference type="ARBA" id="ARBA00022574"/>
    </source>
</evidence>
<dbReference type="Proteomes" id="UP000294847">
    <property type="component" value="Chromosome 4"/>
</dbReference>
<dbReference type="InterPro" id="IPR033010">
    <property type="entry name" value="Cdc20/Fizzy"/>
</dbReference>
<accession>A0A4P7NH16</accession>
<sequence length="830" mass="90488">MKFEQPSRLARCPARRSCSSPEALTRLVPRSLKPAPRDSGYGSEVNLTPSTCSEQLATVSRPSLISVSLSDLYDGSGSLNSDDHDDLDFSEDDNEEIDTFSDPEPPEVPKPPPFKKSATLPRASTRARTRPALLGTFSMDQAALKFSRSSNTTVTRASQRASPRHADRFVPSRDQSTPTSEKFKTTKSLLQLSPTEKLLRHERATPDAFCFIPRRTAPMAHEFRSISGTGTRAAARTGARTVLGSITPASSDFNVQNNRQVSQGSVWTVSGTAPDFPTGAASLAIDDGRGHLAQSGTTARLFTTTFSTIRPKPEDELEKHEGRLAAALDIDRALRVLDFESLNRPTVSRRHTAAVKGRSLQNKTYWNGSQWINNAKPPSSTLVDHSTRILPVSPFKVLDAPRLRDDFYCSVLAYSYNAHTLAVGLGGFLYSWSEETGVRLLDDGPRDASWVTSIAFSSTNGGKDILAYGRSNKVLSLISLREGKPRIQLPRPNPNNPGVQVDTEDLLVGDEAGNIYYYIVEWPADWEVARDNWKGEARWVHMISVHLQQICGLSWSISGSMFASGGNDNMCCLFDTEKVLDSAPDPMILGREGKMLDVTDPSFNPEDLELPDDSDDEEGDFPVRHPLIANRLKLGSAKQRWAHGAAVKAIAFCPWQEGLVATGGGSNDKCIHFFHTTSGAALATIAVASQVTGLIWSTTRREIAATFGYAQPEHPFRIAIFSWPSCKQVAAIPWEGEHRALYAIPYPREPLSNPSSGKGRGTTRPPVSSEDGLNGGKDGCIVVAASDESVKFYEVWPADKRPTTGGVGMLGGSDILESLEGITKEGDIIR</sequence>
<reference evidence="4 5" key="1">
    <citation type="journal article" date="2019" name="Mol. Biol. Evol.">
        <title>Blast fungal genomes show frequent chromosomal changes, gene gains and losses, and effector gene turnover.</title>
        <authorList>
            <person name="Gomez Luciano L.B."/>
            <person name="Jason Tsai I."/>
            <person name="Chuma I."/>
            <person name="Tosa Y."/>
            <person name="Chen Y.H."/>
            <person name="Li J.Y."/>
            <person name="Li M.Y."/>
            <person name="Jade Lu M.Y."/>
            <person name="Nakayashiki H."/>
            <person name="Li W.H."/>
        </authorList>
    </citation>
    <scope>NUCLEOTIDE SEQUENCE [LARGE SCALE GENOMIC DNA]</scope>
    <source>
        <strain evidence="4">MZ5-1-6</strain>
    </source>
</reference>